<proteinExistence type="predicted"/>
<dbReference type="PANTHER" id="PTHR37850">
    <property type="entry name" value="STRU PROTEIN"/>
    <property type="match status" value="1"/>
</dbReference>
<protein>
    <recommendedName>
        <fullName evidence="2">Dihydrodipicolinate reductase N-terminal domain-containing protein</fullName>
    </recommendedName>
</protein>
<organism evidence="1">
    <name type="scientific">marine sediment metagenome</name>
    <dbReference type="NCBI Taxonomy" id="412755"/>
    <lineage>
        <taxon>unclassified sequences</taxon>
        <taxon>metagenomes</taxon>
        <taxon>ecological metagenomes</taxon>
    </lineage>
</organism>
<name>X1EUH7_9ZZZZ</name>
<dbReference type="InterPro" id="IPR036291">
    <property type="entry name" value="NAD(P)-bd_dom_sf"/>
</dbReference>
<accession>X1EUH7</accession>
<sequence length="68" mass="7306">MELLYQKLKSLQEKKQPIKVGLVGCGQMGSGMVSLVSQMPGLEVVAIAELDLERAKGAYETAGIPEEN</sequence>
<evidence type="ECO:0008006" key="2">
    <source>
        <dbReference type="Google" id="ProtNLM"/>
    </source>
</evidence>
<dbReference type="AlphaFoldDB" id="X1EUH7"/>
<dbReference type="SUPFAM" id="SSF51735">
    <property type="entry name" value="NAD(P)-binding Rossmann-fold domains"/>
    <property type="match status" value="1"/>
</dbReference>
<comment type="caution">
    <text evidence="1">The sequence shown here is derived from an EMBL/GenBank/DDBJ whole genome shotgun (WGS) entry which is preliminary data.</text>
</comment>
<dbReference type="Gene3D" id="3.40.50.720">
    <property type="entry name" value="NAD(P)-binding Rossmann-like Domain"/>
    <property type="match status" value="1"/>
</dbReference>
<evidence type="ECO:0000313" key="1">
    <source>
        <dbReference type="EMBL" id="GAH36222.1"/>
    </source>
</evidence>
<dbReference type="EMBL" id="BARU01006738">
    <property type="protein sequence ID" value="GAH36222.1"/>
    <property type="molecule type" value="Genomic_DNA"/>
</dbReference>
<feature type="non-terminal residue" evidence="1">
    <location>
        <position position="68"/>
    </location>
</feature>
<dbReference type="PANTHER" id="PTHR37850:SF2">
    <property type="entry name" value="SAF DOMAIN PROTEIN"/>
    <property type="match status" value="1"/>
</dbReference>
<gene>
    <name evidence="1" type="ORF">S03H2_13277</name>
</gene>
<reference evidence="1" key="1">
    <citation type="journal article" date="2014" name="Front. Microbiol.">
        <title>High frequency of phylogenetically diverse reductive dehalogenase-homologous genes in deep subseafloor sedimentary metagenomes.</title>
        <authorList>
            <person name="Kawai M."/>
            <person name="Futagami T."/>
            <person name="Toyoda A."/>
            <person name="Takaki Y."/>
            <person name="Nishi S."/>
            <person name="Hori S."/>
            <person name="Arai W."/>
            <person name="Tsubouchi T."/>
            <person name="Morono Y."/>
            <person name="Uchiyama I."/>
            <person name="Ito T."/>
            <person name="Fujiyama A."/>
            <person name="Inagaki F."/>
            <person name="Takami H."/>
        </authorList>
    </citation>
    <scope>NUCLEOTIDE SEQUENCE</scope>
    <source>
        <strain evidence="1">Expedition CK06-06</strain>
    </source>
</reference>